<gene>
    <name evidence="2" type="ORF">CcaverHIS019_0400580</name>
</gene>
<accession>A0AA48L3G0</accession>
<reference evidence="2" key="1">
    <citation type="journal article" date="2023" name="BMC Genomics">
        <title>Chromosome-level genome assemblies of Cutaneotrichosporon spp. (Trichosporonales, Basidiomycota) reveal imbalanced evolution between nucleotide sequences and chromosome synteny.</title>
        <authorList>
            <person name="Kobayashi Y."/>
            <person name="Kayamori A."/>
            <person name="Aoki K."/>
            <person name="Shiwa Y."/>
            <person name="Matsutani M."/>
            <person name="Fujita N."/>
            <person name="Sugita T."/>
            <person name="Iwasaki W."/>
            <person name="Tanaka N."/>
            <person name="Takashima M."/>
        </authorList>
    </citation>
    <scope>NUCLEOTIDE SEQUENCE</scope>
    <source>
        <strain evidence="2">HIS019</strain>
    </source>
</reference>
<sequence length="498" mass="54856">MPHIPKLSSIAFAARLTRPQTTSPPDSPAPDQNPHLRPDPLEPNPTPTHRKAKSEPPSFLCSLARMSLLAQAIVPEHATVPMLPTPPSKEPAPESILIASKPDPVSANWWAELARCDGVACAVQPHPGESPRRASVDIAPRSAARRALFSKASFPKVLDTIIANADHADRLSLRIVCRRVAEHTDAALYADLTVNTTGFHCANGKLPLINLWRRPDVAGAVRTLTIADEWDDWTVLADVFPGLAPDVIRVPAPCPLDVLGLQAPTTVVFADVVPATTADWLRVHQLPLPLATGDDIDDLAGPTRLIYTVRHGDPDLLLVAVPENWSLPDSVQNLVIHIGPHPAPHPAPMPEIFDRAHIDDGAHTYLKHVNSIRRSSDYGLTSSPLTTIKGVEWLHAAKGHPCFLDRLASVIAANLRPGRMFTLVGPEAWDERWLCSTPGQRTITYRFFYTVVRHARRHHRWNGKFAERAVAEAIRLISEDEYRAEVGEETWRLETVLE</sequence>
<organism evidence="2 3">
    <name type="scientific">Cutaneotrichosporon cavernicola</name>
    <dbReference type="NCBI Taxonomy" id="279322"/>
    <lineage>
        <taxon>Eukaryota</taxon>
        <taxon>Fungi</taxon>
        <taxon>Dikarya</taxon>
        <taxon>Basidiomycota</taxon>
        <taxon>Agaricomycotina</taxon>
        <taxon>Tremellomycetes</taxon>
        <taxon>Trichosporonales</taxon>
        <taxon>Trichosporonaceae</taxon>
        <taxon>Cutaneotrichosporon</taxon>
    </lineage>
</organism>
<dbReference type="KEGG" id="ccac:CcaHIS019_0400580"/>
<evidence type="ECO:0000313" key="2">
    <source>
        <dbReference type="EMBL" id="BEI91238.1"/>
    </source>
</evidence>
<dbReference type="GeneID" id="85495108"/>
<evidence type="ECO:0000313" key="3">
    <source>
        <dbReference type="Proteomes" id="UP001233271"/>
    </source>
</evidence>
<evidence type="ECO:0000256" key="1">
    <source>
        <dbReference type="SAM" id="MobiDB-lite"/>
    </source>
</evidence>
<dbReference type="Proteomes" id="UP001233271">
    <property type="component" value="Chromosome 4"/>
</dbReference>
<dbReference type="AlphaFoldDB" id="A0AA48L3G0"/>
<keyword evidence="3" id="KW-1185">Reference proteome</keyword>
<protein>
    <submittedName>
        <fullName evidence="2">Uncharacterized protein</fullName>
    </submittedName>
</protein>
<name>A0AA48L3G0_9TREE</name>
<dbReference type="RefSeq" id="XP_060456503.1">
    <property type="nucleotide sequence ID" value="XM_060599850.1"/>
</dbReference>
<dbReference type="EMBL" id="AP028215">
    <property type="protein sequence ID" value="BEI91238.1"/>
    <property type="molecule type" value="Genomic_DNA"/>
</dbReference>
<proteinExistence type="predicted"/>
<feature type="region of interest" description="Disordered" evidence="1">
    <location>
        <begin position="1"/>
        <end position="56"/>
    </location>
</feature>